<sequence>MHLAIATFVSVATAYPAFAKDAIDNDWYIAPTFSFTINDSNRAKSTGVAGGAALGKVLNENWNIELAGQYVDFGAEDNQASIVLDALYFLKRNKSFSPYVTLGIGGVHEGPLPNDGRNQDLLLRGGVGFTTSLNKYIDFRMDARYQWHGSTGGAPNLGDCFISAGLNIYFR</sequence>
<evidence type="ECO:0000313" key="6">
    <source>
        <dbReference type="Proteomes" id="UP000494119"/>
    </source>
</evidence>
<accession>A0A6J5GNK8</accession>
<name>A0A6J5GNK8_9BURK</name>
<keyword evidence="6" id="KW-1185">Reference proteome</keyword>
<feature type="domain" description="Outer membrane protein beta-barrel" evidence="4">
    <location>
        <begin position="6"/>
        <end position="167"/>
    </location>
</feature>
<dbReference type="InterPro" id="IPR027385">
    <property type="entry name" value="Beta-barrel_OMP"/>
</dbReference>
<protein>
    <recommendedName>
        <fullName evidence="4">Outer membrane protein beta-barrel domain-containing protein</fullName>
    </recommendedName>
</protein>
<dbReference type="Pfam" id="PF13505">
    <property type="entry name" value="OMP_b-brl"/>
    <property type="match status" value="1"/>
</dbReference>
<dbReference type="Proteomes" id="UP000494119">
    <property type="component" value="Unassembled WGS sequence"/>
</dbReference>
<dbReference type="GO" id="GO:0009279">
    <property type="term" value="C:cell outer membrane"/>
    <property type="evidence" value="ECO:0007669"/>
    <property type="project" value="UniProtKB-SubCell"/>
</dbReference>
<evidence type="ECO:0000259" key="4">
    <source>
        <dbReference type="Pfam" id="PF13505"/>
    </source>
</evidence>
<evidence type="ECO:0000256" key="2">
    <source>
        <dbReference type="ARBA" id="ARBA00022729"/>
    </source>
</evidence>
<gene>
    <name evidence="5" type="ORF">LMG28688_05639</name>
</gene>
<organism evidence="5 6">
    <name type="scientific">Paraburkholderia caffeinitolerans</name>
    <dbReference type="NCBI Taxonomy" id="1723730"/>
    <lineage>
        <taxon>Bacteria</taxon>
        <taxon>Pseudomonadati</taxon>
        <taxon>Pseudomonadota</taxon>
        <taxon>Betaproteobacteria</taxon>
        <taxon>Burkholderiales</taxon>
        <taxon>Burkholderiaceae</taxon>
        <taxon>Paraburkholderia</taxon>
    </lineage>
</organism>
<feature type="signal peptide" evidence="3">
    <location>
        <begin position="1"/>
        <end position="19"/>
    </location>
</feature>
<evidence type="ECO:0000256" key="3">
    <source>
        <dbReference type="SAM" id="SignalP"/>
    </source>
</evidence>
<keyword evidence="2 3" id="KW-0732">Signal</keyword>
<dbReference type="Gene3D" id="2.40.160.20">
    <property type="match status" value="1"/>
</dbReference>
<dbReference type="AlphaFoldDB" id="A0A6J5GNK8"/>
<reference evidence="5 6" key="1">
    <citation type="submission" date="2020-04" db="EMBL/GenBank/DDBJ databases">
        <authorList>
            <person name="De Canck E."/>
        </authorList>
    </citation>
    <scope>NUCLEOTIDE SEQUENCE [LARGE SCALE GENOMIC DNA]</scope>
    <source>
        <strain evidence="5 6">LMG 28688</strain>
    </source>
</reference>
<dbReference type="SUPFAM" id="SSF56925">
    <property type="entry name" value="OMPA-like"/>
    <property type="match status" value="1"/>
</dbReference>
<evidence type="ECO:0000313" key="5">
    <source>
        <dbReference type="EMBL" id="CAB3802782.1"/>
    </source>
</evidence>
<comment type="subcellular location">
    <subcellularLocation>
        <location evidence="1">Cell outer membrane</location>
    </subcellularLocation>
</comment>
<dbReference type="InterPro" id="IPR011250">
    <property type="entry name" value="OMP/PagP_B-barrel"/>
</dbReference>
<feature type="chain" id="PRO_5026943920" description="Outer membrane protein beta-barrel domain-containing protein" evidence="3">
    <location>
        <begin position="20"/>
        <end position="171"/>
    </location>
</feature>
<evidence type="ECO:0000256" key="1">
    <source>
        <dbReference type="ARBA" id="ARBA00004442"/>
    </source>
</evidence>
<dbReference type="EMBL" id="CADIKL010000038">
    <property type="protein sequence ID" value="CAB3802782.1"/>
    <property type="molecule type" value="Genomic_DNA"/>
</dbReference>
<proteinExistence type="predicted"/>